<dbReference type="RefSeq" id="WP_210050902.1">
    <property type="nucleotide sequence ID" value="NZ_JAGINX010000001.1"/>
</dbReference>
<evidence type="ECO:0000313" key="1">
    <source>
        <dbReference type="EMBL" id="MBP2319484.1"/>
    </source>
</evidence>
<sequence>MTTLISSELSATIQAMTRQWSDDLRRSLRPLLDPEVLRTFQRNFLPSNLRDYVDEVSAHQVYEFLQQEGIPLYLVPRGATAVRLLRAGDRQARRKVLSDRYSSIVEDCESVLDGAQHPAVSEEVAFMRDGIGAMRAGHTKSAQALFTVTLDSLISRFYPDRHARTQITVRQSAGIPDIIDSMGVHQAFVWLPVWNAHEQFWKEKGDEIPHHYSRHASVHGVSKRQFSKRNCVQALMLVTSLIGYADDLVSRERD</sequence>
<reference evidence="1 2" key="1">
    <citation type="submission" date="2021-03" db="EMBL/GenBank/DDBJ databases">
        <title>Sequencing the genomes of 1000 actinobacteria strains.</title>
        <authorList>
            <person name="Klenk H.-P."/>
        </authorList>
    </citation>
    <scope>NUCLEOTIDE SEQUENCE [LARGE SCALE GENOMIC DNA]</scope>
    <source>
        <strain evidence="1 2">DSM 12544</strain>
    </source>
</reference>
<evidence type="ECO:0000313" key="2">
    <source>
        <dbReference type="Proteomes" id="UP001519331"/>
    </source>
</evidence>
<name>A0ABS4T4V5_9MICC</name>
<protein>
    <submittedName>
        <fullName evidence="1">Uncharacterized protein</fullName>
    </submittedName>
</protein>
<organism evidence="1 2">
    <name type="scientific">Nesterenkonia lacusekhoensis</name>
    <dbReference type="NCBI Taxonomy" id="150832"/>
    <lineage>
        <taxon>Bacteria</taxon>
        <taxon>Bacillati</taxon>
        <taxon>Actinomycetota</taxon>
        <taxon>Actinomycetes</taxon>
        <taxon>Micrococcales</taxon>
        <taxon>Micrococcaceae</taxon>
        <taxon>Nesterenkonia</taxon>
    </lineage>
</organism>
<comment type="caution">
    <text evidence="1">The sequence shown here is derived from an EMBL/GenBank/DDBJ whole genome shotgun (WGS) entry which is preliminary data.</text>
</comment>
<keyword evidence="2" id="KW-1185">Reference proteome</keyword>
<accession>A0ABS4T4V5</accession>
<gene>
    <name evidence="1" type="ORF">JOF45_002503</name>
</gene>
<proteinExistence type="predicted"/>
<dbReference type="Proteomes" id="UP001519331">
    <property type="component" value="Unassembled WGS sequence"/>
</dbReference>
<dbReference type="EMBL" id="JAGINX010000001">
    <property type="protein sequence ID" value="MBP2319484.1"/>
    <property type="molecule type" value="Genomic_DNA"/>
</dbReference>